<feature type="transmembrane region" description="Helical" evidence="5">
    <location>
        <begin position="203"/>
        <end position="226"/>
    </location>
</feature>
<evidence type="ECO:0000256" key="1">
    <source>
        <dbReference type="ARBA" id="ARBA00004141"/>
    </source>
</evidence>
<dbReference type="RefSeq" id="WP_072903733.1">
    <property type="nucleotide sequence ID" value="NZ_FRAD01000014.1"/>
</dbReference>
<keyword evidence="8" id="KW-1185">Reference proteome</keyword>
<feature type="transmembrane region" description="Helical" evidence="5">
    <location>
        <begin position="238"/>
        <end position="258"/>
    </location>
</feature>
<dbReference type="Proteomes" id="UP000183952">
    <property type="component" value="Unassembled WGS sequence"/>
</dbReference>
<gene>
    <name evidence="7" type="ORF">SAMN02745248_01773</name>
</gene>
<dbReference type="PANTHER" id="PTHR10846:SF8">
    <property type="entry name" value="INNER MEMBRANE PROTEIN YRBG"/>
    <property type="match status" value="1"/>
</dbReference>
<feature type="transmembrane region" description="Helical" evidence="5">
    <location>
        <begin position="290"/>
        <end position="309"/>
    </location>
</feature>
<dbReference type="PANTHER" id="PTHR10846">
    <property type="entry name" value="SODIUM/POTASSIUM/CALCIUM EXCHANGER"/>
    <property type="match status" value="1"/>
</dbReference>
<evidence type="ECO:0000256" key="4">
    <source>
        <dbReference type="ARBA" id="ARBA00023136"/>
    </source>
</evidence>
<keyword evidence="4 5" id="KW-0472">Membrane</keyword>
<sequence length="311" mass="33139">MELLVQVLFLALGFLMLVKGADWFVEGVSGVATRFGIPQIVIGLTIVAMGTSAPEAAVSITAAIKGSADITIGNIVGSNILNILIILGITAVIIPVAVQKSTLKIDMPYMILASVVLFITGWTGEVVGRMEGIIFLVFFIGFLAYLFYISKNNREEDTGLDKRPMWKLLAFSLLGLVLIVWGSDVTVDSATTIARVLGLSERFIGLTIVALGTSLPELFTSVMAAVKGKADIAIGNIVGSNIFNILFIVGISSLITPVPFAPNFLIDTVISAAAALLLIVCVAKKKLLERWAGVLMLLCYAAYFAYLSLGF</sequence>
<feature type="transmembrane region" description="Helical" evidence="5">
    <location>
        <begin position="165"/>
        <end position="183"/>
    </location>
</feature>
<keyword evidence="2 5" id="KW-0812">Transmembrane</keyword>
<dbReference type="STRING" id="1121331.SAMN02745248_01773"/>
<dbReference type="GO" id="GO:0005886">
    <property type="term" value="C:plasma membrane"/>
    <property type="evidence" value="ECO:0007669"/>
    <property type="project" value="TreeGrafter"/>
</dbReference>
<name>A0A1M6PRL8_9CLOT</name>
<dbReference type="OrthoDB" id="9794225at2"/>
<dbReference type="InterPro" id="IPR004481">
    <property type="entry name" value="K/Na/Ca-exchanger"/>
</dbReference>
<evidence type="ECO:0000313" key="8">
    <source>
        <dbReference type="Proteomes" id="UP000183952"/>
    </source>
</evidence>
<dbReference type="Pfam" id="PF01699">
    <property type="entry name" value="Na_Ca_ex"/>
    <property type="match status" value="2"/>
</dbReference>
<reference evidence="7 8" key="1">
    <citation type="submission" date="2016-11" db="EMBL/GenBank/DDBJ databases">
        <authorList>
            <person name="Jaros S."/>
            <person name="Januszkiewicz K."/>
            <person name="Wedrychowicz H."/>
        </authorList>
    </citation>
    <scope>NUCLEOTIDE SEQUENCE [LARGE SCALE GENOMIC DNA]</scope>
    <source>
        <strain evidence="7 8">DSM 3090</strain>
    </source>
</reference>
<protein>
    <submittedName>
        <fullName evidence="7">Cation:H+ antiporter</fullName>
    </submittedName>
</protein>
<evidence type="ECO:0000256" key="2">
    <source>
        <dbReference type="ARBA" id="ARBA00022692"/>
    </source>
</evidence>
<feature type="domain" description="Sodium/calcium exchanger membrane region" evidence="6">
    <location>
        <begin position="7"/>
        <end position="147"/>
    </location>
</feature>
<feature type="transmembrane region" description="Helical" evidence="5">
    <location>
        <begin position="130"/>
        <end position="149"/>
    </location>
</feature>
<evidence type="ECO:0000256" key="5">
    <source>
        <dbReference type="SAM" id="Phobius"/>
    </source>
</evidence>
<dbReference type="GO" id="GO:0005262">
    <property type="term" value="F:calcium channel activity"/>
    <property type="evidence" value="ECO:0007669"/>
    <property type="project" value="TreeGrafter"/>
</dbReference>
<dbReference type="AlphaFoldDB" id="A0A1M6PRL8"/>
<dbReference type="InterPro" id="IPR044880">
    <property type="entry name" value="NCX_ion-bd_dom_sf"/>
</dbReference>
<feature type="transmembrane region" description="Helical" evidence="5">
    <location>
        <begin position="264"/>
        <end position="283"/>
    </location>
</feature>
<evidence type="ECO:0000256" key="3">
    <source>
        <dbReference type="ARBA" id="ARBA00022989"/>
    </source>
</evidence>
<dbReference type="GO" id="GO:0006874">
    <property type="term" value="P:intracellular calcium ion homeostasis"/>
    <property type="evidence" value="ECO:0007669"/>
    <property type="project" value="TreeGrafter"/>
</dbReference>
<feature type="transmembrane region" description="Helical" evidence="5">
    <location>
        <begin position="80"/>
        <end position="98"/>
    </location>
</feature>
<evidence type="ECO:0000313" key="7">
    <source>
        <dbReference type="EMBL" id="SHK10532.1"/>
    </source>
</evidence>
<comment type="subcellular location">
    <subcellularLocation>
        <location evidence="1">Membrane</location>
        <topology evidence="1">Multi-pass membrane protein</topology>
    </subcellularLocation>
</comment>
<keyword evidence="3 5" id="KW-1133">Transmembrane helix</keyword>
<dbReference type="NCBIfam" id="TIGR00367">
    <property type="entry name" value="calcium/sodium antiporter"/>
    <property type="match status" value="1"/>
</dbReference>
<evidence type="ECO:0000259" key="6">
    <source>
        <dbReference type="Pfam" id="PF01699"/>
    </source>
</evidence>
<dbReference type="GO" id="GO:0008273">
    <property type="term" value="F:calcium, potassium:sodium antiporter activity"/>
    <property type="evidence" value="ECO:0007669"/>
    <property type="project" value="TreeGrafter"/>
</dbReference>
<proteinExistence type="predicted"/>
<accession>A0A1M6PRL8</accession>
<dbReference type="InterPro" id="IPR004837">
    <property type="entry name" value="NaCa_Exmemb"/>
</dbReference>
<dbReference type="Gene3D" id="1.20.1420.30">
    <property type="entry name" value="NCX, central ion-binding region"/>
    <property type="match status" value="1"/>
</dbReference>
<organism evidence="7 8">
    <name type="scientific">Hathewaya proteolytica DSM 3090</name>
    <dbReference type="NCBI Taxonomy" id="1121331"/>
    <lineage>
        <taxon>Bacteria</taxon>
        <taxon>Bacillati</taxon>
        <taxon>Bacillota</taxon>
        <taxon>Clostridia</taxon>
        <taxon>Eubacteriales</taxon>
        <taxon>Clostridiaceae</taxon>
        <taxon>Hathewaya</taxon>
    </lineage>
</organism>
<feature type="domain" description="Sodium/calcium exchanger membrane region" evidence="6">
    <location>
        <begin position="168"/>
        <end position="307"/>
    </location>
</feature>
<dbReference type="EMBL" id="FRAD01000014">
    <property type="protein sequence ID" value="SHK10532.1"/>
    <property type="molecule type" value="Genomic_DNA"/>
</dbReference>